<dbReference type="PROSITE" id="PS51784">
    <property type="entry name" value="EXOI_SH3"/>
    <property type="match status" value="1"/>
</dbReference>
<evidence type="ECO:0000256" key="10">
    <source>
        <dbReference type="ARBA" id="ARBA00022842"/>
    </source>
</evidence>
<keyword evidence="8" id="KW-0378">Hydrolase</keyword>
<feature type="domain" description="ExoI SH3-like" evidence="15">
    <location>
        <begin position="229"/>
        <end position="377"/>
    </location>
</feature>
<evidence type="ECO:0000256" key="14">
    <source>
        <dbReference type="ARBA" id="ARBA00046792"/>
    </source>
</evidence>
<evidence type="ECO:0000256" key="3">
    <source>
        <dbReference type="ARBA" id="ARBA00012108"/>
    </source>
</evidence>
<gene>
    <name evidence="16" type="ORF">METZ01_LOCUS305716</name>
</gene>
<feature type="non-terminal residue" evidence="16">
    <location>
        <position position="1"/>
    </location>
</feature>
<dbReference type="AlphaFoldDB" id="A0A382MZG8"/>
<evidence type="ECO:0000256" key="12">
    <source>
        <dbReference type="ARBA" id="ARBA00023204"/>
    </source>
</evidence>
<keyword evidence="7" id="KW-0227">DNA damage</keyword>
<keyword evidence="10" id="KW-0460">Magnesium</keyword>
<reference evidence="16" key="1">
    <citation type="submission" date="2018-05" db="EMBL/GenBank/DDBJ databases">
        <authorList>
            <person name="Lanie J.A."/>
            <person name="Ng W.-L."/>
            <person name="Kazmierczak K.M."/>
            <person name="Andrzejewski T.M."/>
            <person name="Davidsen T.M."/>
            <person name="Wayne K.J."/>
            <person name="Tettelin H."/>
            <person name="Glass J.I."/>
            <person name="Rusch D."/>
            <person name="Podicherti R."/>
            <person name="Tsui H.-C.T."/>
            <person name="Winkler M.E."/>
        </authorList>
    </citation>
    <scope>NUCLEOTIDE SEQUENCE</scope>
</reference>
<evidence type="ECO:0000256" key="7">
    <source>
        <dbReference type="ARBA" id="ARBA00022763"/>
    </source>
</evidence>
<dbReference type="SUPFAM" id="SSF53098">
    <property type="entry name" value="Ribonuclease H-like"/>
    <property type="match status" value="1"/>
</dbReference>
<dbReference type="Pfam" id="PF08411">
    <property type="entry name" value="ExoI_SH3"/>
    <property type="match status" value="1"/>
</dbReference>
<dbReference type="EC" id="3.1.11.1" evidence="3"/>
<evidence type="ECO:0000256" key="6">
    <source>
        <dbReference type="ARBA" id="ARBA00022723"/>
    </source>
</evidence>
<name>A0A382MZG8_9ZZZZ</name>
<dbReference type="GO" id="GO:0046872">
    <property type="term" value="F:metal ion binding"/>
    <property type="evidence" value="ECO:0007669"/>
    <property type="project" value="UniProtKB-KW"/>
</dbReference>
<feature type="non-terminal residue" evidence="16">
    <location>
        <position position="377"/>
    </location>
</feature>
<protein>
    <recommendedName>
        <fullName evidence="4">Exodeoxyribonuclease I</fullName>
        <ecNumber evidence="3">3.1.11.1</ecNumber>
    </recommendedName>
    <alternativeName>
        <fullName evidence="13">DNA deoxyribophosphodiesterase</fullName>
    </alternativeName>
</protein>
<dbReference type="EMBL" id="UINC01096187">
    <property type="protein sequence ID" value="SVC52862.1"/>
    <property type="molecule type" value="Genomic_DNA"/>
</dbReference>
<dbReference type="InterPro" id="IPR034747">
    <property type="entry name" value="EXOI_SH3"/>
</dbReference>
<organism evidence="16">
    <name type="scientific">marine metagenome</name>
    <dbReference type="NCBI Taxonomy" id="408172"/>
    <lineage>
        <taxon>unclassified sequences</taxon>
        <taxon>metagenomes</taxon>
        <taxon>ecological metagenomes</taxon>
    </lineage>
</organism>
<dbReference type="Pfam" id="PF00929">
    <property type="entry name" value="RNase_T"/>
    <property type="match status" value="1"/>
</dbReference>
<dbReference type="GO" id="GO:0008310">
    <property type="term" value="F:single-stranded DNA 3'-5' DNA exonuclease activity"/>
    <property type="evidence" value="ECO:0007669"/>
    <property type="project" value="UniProtKB-EC"/>
</dbReference>
<dbReference type="GO" id="GO:0006281">
    <property type="term" value="P:DNA repair"/>
    <property type="evidence" value="ECO:0007669"/>
    <property type="project" value="UniProtKB-KW"/>
</dbReference>
<evidence type="ECO:0000256" key="8">
    <source>
        <dbReference type="ARBA" id="ARBA00022801"/>
    </source>
</evidence>
<dbReference type="Gene3D" id="3.30.420.10">
    <property type="entry name" value="Ribonuclease H-like superfamily/Ribonuclease H"/>
    <property type="match status" value="1"/>
</dbReference>
<dbReference type="GO" id="GO:0003677">
    <property type="term" value="F:DNA binding"/>
    <property type="evidence" value="ECO:0007669"/>
    <property type="project" value="UniProtKB-KW"/>
</dbReference>
<accession>A0A382MZG8</accession>
<proteinExistence type="predicted"/>
<evidence type="ECO:0000259" key="15">
    <source>
        <dbReference type="PROSITE" id="PS51784"/>
    </source>
</evidence>
<dbReference type="InterPro" id="IPR013520">
    <property type="entry name" value="Ribonucl_H"/>
</dbReference>
<dbReference type="InterPro" id="IPR012337">
    <property type="entry name" value="RNaseH-like_sf"/>
</dbReference>
<dbReference type="InterPro" id="IPR038649">
    <property type="entry name" value="EXOI_SH3_sf"/>
</dbReference>
<evidence type="ECO:0000313" key="16">
    <source>
        <dbReference type="EMBL" id="SVC52862.1"/>
    </source>
</evidence>
<dbReference type="Gene3D" id="3.30.1520.20">
    <property type="entry name" value="Exonuclease ExoI, domain 2"/>
    <property type="match status" value="1"/>
</dbReference>
<comment type="cofactor">
    <cofactor evidence="2">
        <name>Mg(2+)</name>
        <dbReference type="ChEBI" id="CHEBI:18420"/>
    </cofactor>
</comment>
<dbReference type="InterPro" id="IPR013620">
    <property type="entry name" value="Exonuc_1_SH3"/>
</dbReference>
<evidence type="ECO:0000256" key="2">
    <source>
        <dbReference type="ARBA" id="ARBA00001946"/>
    </source>
</evidence>
<keyword evidence="12" id="KW-0234">DNA repair</keyword>
<dbReference type="NCBIfam" id="NF008746">
    <property type="entry name" value="PRK11779.1"/>
    <property type="match status" value="1"/>
</dbReference>
<dbReference type="InterPro" id="IPR036397">
    <property type="entry name" value="RNaseH_sf"/>
</dbReference>
<evidence type="ECO:0000256" key="5">
    <source>
        <dbReference type="ARBA" id="ARBA00022722"/>
    </source>
</evidence>
<dbReference type="FunFam" id="3.30.420.10:FF:000033">
    <property type="entry name" value="Exodeoxyribonuclease I"/>
    <property type="match status" value="1"/>
</dbReference>
<dbReference type="CDD" id="cd06138">
    <property type="entry name" value="ExoI_N"/>
    <property type="match status" value="1"/>
</dbReference>
<keyword evidence="5" id="KW-0540">Nuclease</keyword>
<evidence type="ECO:0000256" key="13">
    <source>
        <dbReference type="ARBA" id="ARBA00031220"/>
    </source>
</evidence>
<evidence type="ECO:0000256" key="9">
    <source>
        <dbReference type="ARBA" id="ARBA00022839"/>
    </source>
</evidence>
<sequence length="377" mass="43094">SNRTRKFLLDVTILPLTQKQRLYTLCLFYSCWFVADSIFWYDFETTGIDAVLDRPLQFAGVRTDLALKEIAEPVNIFCRPGRDVLPQPQAMLVTGIMMSEVLATGLIEKDFSDRVLREFEVPQTCVTGFNSIRFDDEFTRQMLYRNFRDPYAREWRNGNSRWDVIDLFRAAYALRPEGFTWPEREPGIPSFRLEDLAQANGVEHSDAHDALADVRATIEITRLLRQVQPKLYEFAWRLRDKKAVVQQLYPLGKRAVVHVSSMYPAAQGCTAVVLPVCQHPTNNNAIICFNLSQSPERLLNADVRSLSRLVFSRPDELADEEERIALKSVHINRSPIIAPFGTLGESEANRLGFNLSRCQQHLEALRGSAGLVEKIQE</sequence>
<evidence type="ECO:0000256" key="1">
    <source>
        <dbReference type="ARBA" id="ARBA00000563"/>
    </source>
</evidence>
<dbReference type="SMART" id="SM00479">
    <property type="entry name" value="EXOIII"/>
    <property type="match status" value="1"/>
</dbReference>
<keyword evidence="9" id="KW-0269">Exonuclease</keyword>
<evidence type="ECO:0000256" key="4">
    <source>
        <dbReference type="ARBA" id="ARBA00019900"/>
    </source>
</evidence>
<comment type="catalytic activity">
    <reaction evidence="1">
        <text>Exonucleolytic cleavage in the 3'- to 5'-direction to yield nucleoside 5'-phosphates.</text>
        <dbReference type="EC" id="3.1.11.1"/>
    </reaction>
</comment>
<evidence type="ECO:0000256" key="11">
    <source>
        <dbReference type="ARBA" id="ARBA00023125"/>
    </source>
</evidence>
<keyword evidence="6" id="KW-0479">Metal-binding</keyword>
<comment type="subunit">
    <text evidence="14">Monomer. Interacts with ssb (via C-terminus); this interaction stimulates the exonuclease activity by recruiting the enzyme to its substrate.</text>
</comment>
<keyword evidence="11" id="KW-0238">DNA-binding</keyword>